<comment type="caution">
    <text evidence="1">The sequence shown here is derived from an EMBL/GenBank/DDBJ whole genome shotgun (WGS) entry which is preliminary data.</text>
</comment>
<evidence type="ECO:0008006" key="3">
    <source>
        <dbReference type="Google" id="ProtNLM"/>
    </source>
</evidence>
<dbReference type="AlphaFoldDB" id="W9GFH4"/>
<sequence length="128" mass="14324">MDSIMLASECEHVRLFAQIFEALDWRLVRTDGLPDDMTGLAHWGQRIVWLDHELRGPYARFVLEHELQHVLRGPVLGTGPSAILAEELECDRLATEAMRAAGYDVDPEWLVYGGRASGGEGWSPPLVL</sequence>
<reference evidence="2" key="1">
    <citation type="submission" date="2013-08" db="EMBL/GenBank/DDBJ databases">
        <title>Intrasporangium oryzae NRRL B-24470.</title>
        <authorList>
            <person name="Liu H."/>
            <person name="Wang G."/>
        </authorList>
    </citation>
    <scope>NUCLEOTIDE SEQUENCE [LARGE SCALE GENOMIC DNA]</scope>
    <source>
        <strain evidence="2">Q5-1</strain>
    </source>
</reference>
<protein>
    <recommendedName>
        <fullName evidence="3">IrrE N-terminal-like domain-containing protein</fullName>
    </recommendedName>
</protein>
<dbReference type="EMBL" id="AWQS01000180">
    <property type="protein sequence ID" value="EWT04825.1"/>
    <property type="molecule type" value="Genomic_DNA"/>
</dbReference>
<dbReference type="Proteomes" id="UP000019494">
    <property type="component" value="Unassembled WGS sequence"/>
</dbReference>
<name>W9GFH4_9MICO</name>
<accession>W9GFH4</accession>
<evidence type="ECO:0000313" key="1">
    <source>
        <dbReference type="EMBL" id="EWT04825.1"/>
    </source>
</evidence>
<keyword evidence="2" id="KW-1185">Reference proteome</keyword>
<evidence type="ECO:0000313" key="2">
    <source>
        <dbReference type="Proteomes" id="UP000019494"/>
    </source>
</evidence>
<proteinExistence type="predicted"/>
<organism evidence="1 2">
    <name type="scientific">Intrasporangium chromatireducens Q5-1</name>
    <dbReference type="NCBI Taxonomy" id="584657"/>
    <lineage>
        <taxon>Bacteria</taxon>
        <taxon>Bacillati</taxon>
        <taxon>Actinomycetota</taxon>
        <taxon>Actinomycetes</taxon>
        <taxon>Micrococcales</taxon>
        <taxon>Intrasporangiaceae</taxon>
        <taxon>Intrasporangium</taxon>
    </lineage>
</organism>
<gene>
    <name evidence="1" type="ORF">N864_05810</name>
</gene>